<accession>A0A7X1AZC6</accession>
<protein>
    <recommendedName>
        <fullName evidence="3">Alginate lyase domain-containing protein</fullName>
    </recommendedName>
</protein>
<evidence type="ECO:0008006" key="3">
    <source>
        <dbReference type="Google" id="ProtNLM"/>
    </source>
</evidence>
<gene>
    <name evidence="1" type="ORF">H5P30_13380</name>
</gene>
<reference evidence="1 2" key="1">
    <citation type="submission" date="2020-07" db="EMBL/GenBank/DDBJ databases">
        <authorList>
            <person name="Feng X."/>
        </authorList>
    </citation>
    <scope>NUCLEOTIDE SEQUENCE [LARGE SCALE GENOMIC DNA]</scope>
    <source>
        <strain evidence="1 2">JCM14086</strain>
    </source>
</reference>
<dbReference type="EMBL" id="JACHVA010000101">
    <property type="protein sequence ID" value="MBC2602770.1"/>
    <property type="molecule type" value="Genomic_DNA"/>
</dbReference>
<dbReference type="AlphaFoldDB" id="A0A7X1AZC6"/>
<evidence type="ECO:0000313" key="1">
    <source>
        <dbReference type="EMBL" id="MBC2602770.1"/>
    </source>
</evidence>
<dbReference type="PANTHER" id="PTHR40616">
    <property type="entry name" value="LINALOOL DEHYDRATASE_ISOMERASE DOMAIN-CONTAINING PROTEIN"/>
    <property type="match status" value="1"/>
</dbReference>
<organism evidence="1 2">
    <name type="scientific">Puniceicoccus vermicola</name>
    <dbReference type="NCBI Taxonomy" id="388746"/>
    <lineage>
        <taxon>Bacteria</taxon>
        <taxon>Pseudomonadati</taxon>
        <taxon>Verrucomicrobiota</taxon>
        <taxon>Opitutia</taxon>
        <taxon>Puniceicoccales</taxon>
        <taxon>Puniceicoccaceae</taxon>
        <taxon>Puniceicoccus</taxon>
    </lineage>
</organism>
<dbReference type="RefSeq" id="WP_185693434.1">
    <property type="nucleotide sequence ID" value="NZ_JACHVA010000101.1"/>
</dbReference>
<name>A0A7X1AZC6_9BACT</name>
<comment type="caution">
    <text evidence="1">The sequence shown here is derived from an EMBL/GenBank/DDBJ whole genome shotgun (WGS) entry which is preliminary data.</text>
</comment>
<dbReference type="Proteomes" id="UP000525652">
    <property type="component" value="Unassembled WGS sequence"/>
</dbReference>
<dbReference type="PANTHER" id="PTHR40616:SF1">
    <property type="entry name" value="LINALOOL DEHYDRATASE_ISOMERASE DOMAIN-CONTAINING PROTEIN"/>
    <property type="match status" value="1"/>
</dbReference>
<keyword evidence="2" id="KW-1185">Reference proteome</keyword>
<sequence>MNSTTASPTIPYNALSLRQSAHEERRAEVIQLVSHYCRKWFTPHGEWIHPIRIDSDGAWINGPKNLPHTYTRMAFWLTMGLMDGKAEDVSQANAILERAPFSLGTNRNGLSEGEASFDIFLTNHAMQMLRMHESKLLPSVRTKLEHWARAALRDYQGDRQADLQFHGFNDNMPAKATLGLVLGGEYFNDDDALEHGIWNLHQLADILTRRGLISEYNSPTYTPFTLVNLTVISEYAKSREARELASKCCERVWADILAHFHRHTGIMGGPFSRAYHFDSTAHLSTQSFLLWLALDDRVLPNPIEEFEKDPVELLHAHGFAPESLSRLSWVASSKLVPPPYLLKWAQSREYPFELHATAERGGGNEKYCSEVNITQYQEEDFSLGTAEAECWSQHQSEVFYLTYRKHSEVKSRKDVGVAYTRYLINDEVPVDPNESLASYGSLHTLQDKRTALILARPTLELQHKEITKLRLCLIIPEHFGLIERVEQYDGHVFIEDGSVRYSIRALNPSDWGGSAEIKVERIDDYLLIVLENYSGDARKFTAAELERTLNGFVFSITTSEEESQAEFQQRILAAQCLDYWHFGTRTLHYQNEQTRLKINYAPGSDHVRYASIGGNALPKPIWKAEGLPAEELPFLGTSPERGPLKFPYKHLQVSYDPEASWCINSHPSGQPAHHGPGWRKGK</sequence>
<evidence type="ECO:0000313" key="2">
    <source>
        <dbReference type="Proteomes" id="UP000525652"/>
    </source>
</evidence>
<proteinExistence type="predicted"/>